<organism evidence="2 3">
    <name type="scientific">Fasciola hepatica</name>
    <name type="common">Liver fluke</name>
    <dbReference type="NCBI Taxonomy" id="6192"/>
    <lineage>
        <taxon>Eukaryota</taxon>
        <taxon>Metazoa</taxon>
        <taxon>Spiralia</taxon>
        <taxon>Lophotrochozoa</taxon>
        <taxon>Platyhelminthes</taxon>
        <taxon>Trematoda</taxon>
        <taxon>Digenea</taxon>
        <taxon>Plagiorchiida</taxon>
        <taxon>Echinostomata</taxon>
        <taxon>Echinostomatoidea</taxon>
        <taxon>Fasciolidae</taxon>
        <taxon>Fasciola</taxon>
    </lineage>
</organism>
<dbReference type="AlphaFoldDB" id="A0A4E0QWZ4"/>
<dbReference type="Proteomes" id="UP000230066">
    <property type="component" value="Unassembled WGS sequence"/>
</dbReference>
<dbReference type="GO" id="GO:0016020">
    <property type="term" value="C:membrane"/>
    <property type="evidence" value="ECO:0007669"/>
    <property type="project" value="TreeGrafter"/>
</dbReference>
<sequence length="328" mass="37337">MFISGGQTWSYSVMLVLTIALLSASEAVNPVVNRFYDLVQAINKSVSYSVANYQYMNFDGVFGLWIAEGYLKYVLTSSSLWQDYLGNEKLMPAKQSLSQIYSSVAKVLPSVIESVKQRDMKYFEKMGTLFQLHWWPQTPNSLSDVGYYADSFVHETTFDEELSDRCISQLLNISNTTNRCQPSVECLELITGPTSHGYELTHQVLYAAIITHLDCTASVNKIMELKGLSFFMRIVSLCSYTYNELISMLNLKTLTSMHRDLLMEQIFVCSHMGFVRFNQLPLLDMILSWQHPSGCFTDDKKSPNASDVRISGRRLSEEKRLPGKFISL</sequence>
<accession>A0A4E0QWZ4</accession>
<dbReference type="EMBL" id="JXXN02006266">
    <property type="protein sequence ID" value="THD19493.1"/>
    <property type="molecule type" value="Genomic_DNA"/>
</dbReference>
<proteinExistence type="predicted"/>
<reference evidence="2" key="1">
    <citation type="submission" date="2019-03" db="EMBL/GenBank/DDBJ databases">
        <title>Improved annotation for the trematode Fasciola hepatica.</title>
        <authorList>
            <person name="Choi Y.-J."/>
            <person name="Martin J."/>
            <person name="Mitreva M."/>
        </authorList>
    </citation>
    <scope>NUCLEOTIDE SEQUENCE [LARGE SCALE GENOMIC DNA]</scope>
</reference>
<feature type="signal peptide" evidence="1">
    <location>
        <begin position="1"/>
        <end position="27"/>
    </location>
</feature>
<feature type="chain" id="PRO_5020026416" evidence="1">
    <location>
        <begin position="28"/>
        <end position="328"/>
    </location>
</feature>
<dbReference type="PANTHER" id="PTHR33539">
    <property type="entry name" value="UPF0764 PROTEIN C16ORF89"/>
    <property type="match status" value="1"/>
</dbReference>
<dbReference type="GO" id="GO:0005829">
    <property type="term" value="C:cytosol"/>
    <property type="evidence" value="ECO:0007669"/>
    <property type="project" value="TreeGrafter"/>
</dbReference>
<comment type="caution">
    <text evidence="2">The sequence shown here is derived from an EMBL/GenBank/DDBJ whole genome shotgun (WGS) entry which is preliminary data.</text>
</comment>
<evidence type="ECO:0000313" key="3">
    <source>
        <dbReference type="Proteomes" id="UP000230066"/>
    </source>
</evidence>
<keyword evidence="3" id="KW-1185">Reference proteome</keyword>
<keyword evidence="1" id="KW-0732">Signal</keyword>
<gene>
    <name evidence="2" type="ORF">D915_009720</name>
</gene>
<evidence type="ECO:0000256" key="1">
    <source>
        <dbReference type="SAM" id="SignalP"/>
    </source>
</evidence>
<dbReference type="PANTHER" id="PTHR33539:SF1">
    <property type="entry name" value="UPF0764 PROTEIN C16ORF89"/>
    <property type="match status" value="1"/>
</dbReference>
<dbReference type="InterPro" id="IPR031751">
    <property type="entry name" value="DUF4735"/>
</dbReference>
<dbReference type="Pfam" id="PF15882">
    <property type="entry name" value="DUF4735"/>
    <property type="match status" value="1"/>
</dbReference>
<protein>
    <submittedName>
        <fullName evidence="2">Uncharacterized protein</fullName>
    </submittedName>
</protein>
<evidence type="ECO:0000313" key="2">
    <source>
        <dbReference type="EMBL" id="THD19493.1"/>
    </source>
</evidence>
<name>A0A4E0QWZ4_FASHE</name>